<evidence type="ECO:0000256" key="11">
    <source>
        <dbReference type="ARBA" id="ARBA00023211"/>
    </source>
</evidence>
<comment type="caution">
    <text evidence="15">The sequence shown here is derived from an EMBL/GenBank/DDBJ whole genome shotgun (WGS) entry which is preliminary data.</text>
</comment>
<dbReference type="Proteomes" id="UP000235073">
    <property type="component" value="Unassembled WGS sequence"/>
</dbReference>
<dbReference type="Gene3D" id="3.30.420.10">
    <property type="entry name" value="Ribonuclease H-like superfamily/Ribonuclease H"/>
    <property type="match status" value="1"/>
</dbReference>
<keyword evidence="4 13" id="KW-0479">Metal-binding</keyword>
<dbReference type="GO" id="GO:0004519">
    <property type="term" value="F:endonuclease activity"/>
    <property type="evidence" value="ECO:0007669"/>
    <property type="project" value="UniProtKB-UniRule"/>
</dbReference>
<keyword evidence="8 13" id="KW-0694">RNA-binding</keyword>
<keyword evidence="3 13" id="KW-0540">Nuclease</keyword>
<dbReference type="EMBL" id="PKIB01000002">
    <property type="protein sequence ID" value="PLA54506.1"/>
    <property type="molecule type" value="Genomic_DNA"/>
</dbReference>
<evidence type="ECO:0000313" key="16">
    <source>
        <dbReference type="Proteomes" id="UP000235073"/>
    </source>
</evidence>
<dbReference type="InterPro" id="IPR032237">
    <property type="entry name" value="Cas9_PI"/>
</dbReference>
<evidence type="ECO:0000256" key="9">
    <source>
        <dbReference type="ARBA" id="ARBA00023118"/>
    </source>
</evidence>
<comment type="similarity">
    <text evidence="13">Belongs to the CRISPR-associated Cas9 family.</text>
</comment>
<dbReference type="InterPro" id="IPR032240">
    <property type="entry name" value="Cas9_REC"/>
</dbReference>
<evidence type="ECO:0000256" key="7">
    <source>
        <dbReference type="ARBA" id="ARBA00022842"/>
    </source>
</evidence>
<comment type="subunit">
    <text evidence="12 13">Monomer. Binds crRNA and tracrRNA.</text>
</comment>
<evidence type="ECO:0000256" key="6">
    <source>
        <dbReference type="ARBA" id="ARBA00022801"/>
    </source>
</evidence>
<dbReference type="InterPro" id="IPR036397">
    <property type="entry name" value="RNaseH_sf"/>
</dbReference>
<name>A0A2I1YI59_STRMC</name>
<dbReference type="Pfam" id="PF16593">
    <property type="entry name" value="Cas9-BH"/>
    <property type="match status" value="1"/>
</dbReference>
<comment type="function">
    <text evidence="13">CRISPR (clustered regularly interspaced short palindromic repeat) is an adaptive immune system that provides protection against mobile genetic elements (viruses, transposable elements and conjugative plasmids). CRISPR clusters contain spacers, sequences complementary to antecedent mobile elements, and target invading nucleic acids. CRISPR clusters are transcribed and processed into CRISPR RNA (crRNA). In type II CRISPR systems correct processing of pre-crRNA requires a trans-encoded small RNA (tracrRNA), endogenous ribonuclease 3 (rnc) and this protein. The tracrRNA serves as a guide for ribonuclease 3-aided processing of pre-crRNA. Subsequently Cas9/crRNA/tracrRNA endonucleolytically cleaves linear or circular dsDNA target complementary to the spacer; Cas9 is inactive in the absence of the 2 guide RNAs (gRNA). Cas9 recognizes the protospacer adjacent motif (PAM) in the CRISPR repeat sequences to help distinguish self versus nonself, as targets within the bacterial CRISPR locus do not have PAMs. PAM recognition is also required for catalytic activity.</text>
</comment>
<dbReference type="InterPro" id="IPR003615">
    <property type="entry name" value="HNH_nuc"/>
</dbReference>
<dbReference type="HAMAP" id="MF_01480">
    <property type="entry name" value="Cas9"/>
    <property type="match status" value="1"/>
</dbReference>
<comment type="cofactor">
    <cofactor evidence="1 13">
        <name>Mg(2+)</name>
        <dbReference type="ChEBI" id="CHEBI:18420"/>
    </cofactor>
</comment>
<dbReference type="GO" id="GO:0043571">
    <property type="term" value="P:maintenance of CRISPR repeat elements"/>
    <property type="evidence" value="ECO:0007669"/>
    <property type="project" value="UniProtKB-UniRule"/>
</dbReference>
<feature type="binding site" evidence="13">
    <location>
        <position position="11"/>
    </location>
    <ligand>
        <name>Mg(2+)</name>
        <dbReference type="ChEBI" id="CHEBI:18420"/>
        <label>2</label>
    </ligand>
</feature>
<evidence type="ECO:0000256" key="10">
    <source>
        <dbReference type="ARBA" id="ARBA00023125"/>
    </source>
</evidence>
<keyword evidence="6 13" id="KW-0378">Hydrolase</keyword>
<dbReference type="GO" id="GO:0003677">
    <property type="term" value="F:DNA binding"/>
    <property type="evidence" value="ECO:0007669"/>
    <property type="project" value="UniProtKB-UniRule"/>
</dbReference>
<dbReference type="EC" id="3.1.-.-" evidence="13"/>
<dbReference type="GO" id="GO:0046872">
    <property type="term" value="F:metal ion binding"/>
    <property type="evidence" value="ECO:0007669"/>
    <property type="project" value="UniProtKB-UniRule"/>
</dbReference>
<dbReference type="PROSITE" id="PS51749">
    <property type="entry name" value="HNH_CAS9"/>
    <property type="match status" value="1"/>
</dbReference>
<keyword evidence="7 13" id="KW-0460">Magnesium</keyword>
<dbReference type="InterPro" id="IPR032239">
    <property type="entry name" value="Cas9-BH"/>
</dbReference>
<feature type="binding site" evidence="13">
    <location>
        <position position="769"/>
    </location>
    <ligand>
        <name>Mg(2+)</name>
        <dbReference type="ChEBI" id="CHEBI:18420"/>
        <label>2</label>
    </ligand>
</feature>
<feature type="binding site" evidence="13">
    <location>
        <position position="765"/>
    </location>
    <ligand>
        <name>Mg(2+)</name>
        <dbReference type="ChEBI" id="CHEBI:18420"/>
        <label>1</label>
    </ligand>
</feature>
<evidence type="ECO:0000313" key="15">
    <source>
        <dbReference type="EMBL" id="PLA54506.1"/>
    </source>
</evidence>
<evidence type="ECO:0000256" key="13">
    <source>
        <dbReference type="HAMAP-Rule" id="MF_01480"/>
    </source>
</evidence>
<keyword evidence="9 13" id="KW-0051">Antiviral defense</keyword>
<comment type="domain">
    <text evidence="13">Has 2 endonuclease domains. The discontinuous RuvC-like domain cleaves the target DNA noncomplementary to crRNA while the HNH nuclease domain cleaves the target DNA complementary to crRNA.</text>
</comment>
<dbReference type="Pfam" id="PF16595">
    <property type="entry name" value="Cas9_PI"/>
    <property type="match status" value="1"/>
</dbReference>
<dbReference type="InterPro" id="IPR033114">
    <property type="entry name" value="HNH_CAS9"/>
</dbReference>
<evidence type="ECO:0000256" key="12">
    <source>
        <dbReference type="ARBA" id="ARBA00046380"/>
    </source>
</evidence>
<keyword evidence="5 13" id="KW-0255">Endonuclease</keyword>
<proteinExistence type="inferred from homology"/>
<feature type="binding site" evidence="13">
    <location>
        <position position="11"/>
    </location>
    <ligand>
        <name>Mg(2+)</name>
        <dbReference type="ChEBI" id="CHEBI:18420"/>
        <label>1</label>
    </ligand>
</feature>
<gene>
    <name evidence="13 15" type="primary">cas9</name>
    <name evidence="15" type="ORF">CYK21_04610</name>
</gene>
<dbReference type="Pfam" id="PF22702">
    <property type="entry name" value="Cas9_RuvC"/>
    <property type="match status" value="1"/>
</dbReference>
<feature type="active site" description="For RuvC-like nuclease domain" evidence="13">
    <location>
        <position position="11"/>
    </location>
</feature>
<dbReference type="GO" id="GO:0051607">
    <property type="term" value="P:defense response to virus"/>
    <property type="evidence" value="ECO:0007669"/>
    <property type="project" value="UniProtKB-UniRule"/>
</dbReference>
<accession>A0A2I1YI59</accession>
<evidence type="ECO:0000256" key="1">
    <source>
        <dbReference type="ARBA" id="ARBA00001946"/>
    </source>
</evidence>
<evidence type="ECO:0000259" key="14">
    <source>
        <dbReference type="PROSITE" id="PS51749"/>
    </source>
</evidence>
<reference evidence="15 16" key="1">
    <citation type="submission" date="2017-12" db="EMBL/GenBank/DDBJ databases">
        <title>Phylogenetic diversity of female urinary microbiome.</title>
        <authorList>
            <person name="Thomas-White K."/>
            <person name="Wolfe A.J."/>
        </authorList>
    </citation>
    <scope>NUCLEOTIDE SEQUENCE [LARGE SCALE GENOMIC DNA]</scope>
    <source>
        <strain evidence="15 16">UMB0733</strain>
    </source>
</reference>
<organism evidence="15 16">
    <name type="scientific">Streptococcus macedonicus</name>
    <name type="common">Streptococcus gallolyticus macedonicus</name>
    <dbReference type="NCBI Taxonomy" id="59310"/>
    <lineage>
        <taxon>Bacteria</taxon>
        <taxon>Bacillati</taxon>
        <taxon>Bacillota</taxon>
        <taxon>Bacilli</taxon>
        <taxon>Lactobacillales</taxon>
        <taxon>Streptococcaceae</taxon>
        <taxon>Streptococcus</taxon>
    </lineage>
</organism>
<keyword evidence="10 13" id="KW-0238">DNA-binding</keyword>
<dbReference type="GO" id="GO:0003723">
    <property type="term" value="F:RNA binding"/>
    <property type="evidence" value="ECO:0007669"/>
    <property type="project" value="UniProtKB-UniRule"/>
</dbReference>
<feature type="binding site" evidence="13">
    <location>
        <position position="993"/>
    </location>
    <ligand>
        <name>Mg(2+)</name>
        <dbReference type="ChEBI" id="CHEBI:18420"/>
        <label>2</label>
    </ligand>
</feature>
<dbReference type="Pfam" id="PF16592">
    <property type="entry name" value="Cas9_REC"/>
    <property type="match status" value="1"/>
</dbReference>
<dbReference type="Pfam" id="PF13395">
    <property type="entry name" value="HNH_4"/>
    <property type="match status" value="1"/>
</dbReference>
<sequence>MTKKNYSIGLDIGTNSVGWAVITDDYKVPAKKMKVLGNTDKKYIKKNLLGALLFDSGETAEATRLKRTARRRYTRRKNRLRYLQEIFAEEMTKVDESFFQRLDESFLRWDDDNKKLGRYPIFGNKADVVKYHQEFPTIYHLRKHLADSSEKADLRLVYLALAHMIKFRGHFLIEGELNAENTDVQKIFADFVGVYDRTFDDSHLSEITVDAASILTEKISKSRRLENLIKYYPTEKKNTLFGNLIALALGLQPNFKMNFKLSEDAKLQFSKDSYEEDLGELLGKIGDDYADLFTSAKNLYDAILLSGILIVDDNSTKAPLSASMIKRYVEHQEDLEKLKEFIKANKSELYHDIFKDKNKNGYAGYIENGVKQDEFYKYLKNTLSKIAGSDYFLDKIEREDFLRKQRTFDNGSIPHQIHLQEMHAILRRQGDYYPFLKENQDRIEKILTFRIPYYVGPLARKDSRFSWAEYHSDEKITPWNFDKVIDKEKSAEKFITRMTLNDLYLPEEKVLPKHSHVYETYAVYNELTKIKYVNEQGKDSFFDSNMKQEIFDHVFKENRKVTKEKLLNYLNKEFPEYRIKDLIGLDKENKSFNASLGTYHDLKKILDKAFLDDKVNEEVIEDIIKTLTLFEDKDMIHERLQKYSDIFTADQLKKLERRHYTGWGRLSYKLINGIRNKENNKTILDYLIDDGSANRNFMQLINDDTLPFKQIIQKSQVVGDVDDIEAVVHDLPGSPAIKKGILQSVKIVDELVKVMGDNPDNIVIEMARENQTTNRGRSQSQQRLKKLQNSLKELGSNILNEEKPSYIEDKVENSHLQNDQLFLYYIQNGKDMYTGDELDIDHLSDYDIDHIIPQAFIKDDSIDNRVLTSSAKNRGKSDDVPSLDIVRARKAEWVRLYKSGLISKRKFDNLTKAERGGLTEADKAGFIKRQLVETRQITKHVAQILDARFNTESDENDKVIRDVKVITLKSNLVSQFRKDFEFYKVREINDYHHAHDAYLNAVVGTALLKKYPKLASEFVYGEYKKYDIRKFITNSSDKATAKYFFYSNLMNFFKRVIRYSNGKVIVRPVVEYSKDTEDIAWDKKSNFRTICKVLSYPQVNIVKKVETQTGGFSKESILPKGDSDKLIPRKTKKAYWDTKKYGGFDSPTVAYSVFVVADVEKGKAKKLKTVKELVGISIMERSFFEENPVEFLENKGYHNIREDKLIKLPKYSLFEFEGGKRRLLASASELQKGNEMVIPGHLVKLLYHAQRINSFNSTKYLDYVSAHKKEFEKVLSCVEDFANLYVDVEKNLSKIRAVADSMDNFSIEEISNSFINLLTLTALGAPADFNFLGEKIPRKRYTSTKECLNATLIHQSITGLYETRIDLSKIGEE</sequence>
<evidence type="ECO:0000256" key="4">
    <source>
        <dbReference type="ARBA" id="ARBA00022723"/>
    </source>
</evidence>
<dbReference type="NCBIfam" id="TIGR01865">
    <property type="entry name" value="cas_Csn1"/>
    <property type="match status" value="1"/>
</dbReference>
<protein>
    <recommendedName>
        <fullName evidence="13">CRISPR-associated endonuclease Cas9</fullName>
        <ecNumber evidence="13">3.1.-.-</ecNumber>
    </recommendedName>
</protein>
<feature type="binding site" evidence="13">
    <location>
        <position position="769"/>
    </location>
    <ligand>
        <name>Mg(2+)</name>
        <dbReference type="ChEBI" id="CHEBI:18420"/>
        <label>1</label>
    </ligand>
</feature>
<dbReference type="RefSeq" id="WP_003065552.1">
    <property type="nucleotide sequence ID" value="NZ_PKIB01000002.1"/>
</dbReference>
<dbReference type="GO" id="GO:0016787">
    <property type="term" value="F:hydrolase activity"/>
    <property type="evidence" value="ECO:0007669"/>
    <property type="project" value="UniProtKB-KW"/>
</dbReference>
<evidence type="ECO:0000256" key="8">
    <source>
        <dbReference type="ARBA" id="ARBA00022884"/>
    </source>
</evidence>
<dbReference type="InterPro" id="IPR055228">
    <property type="entry name" value="Cas9_RuvC"/>
</dbReference>
<dbReference type="InterPro" id="IPR028629">
    <property type="entry name" value="Cas9"/>
</dbReference>
<dbReference type="CDD" id="cd09643">
    <property type="entry name" value="Csn1"/>
    <property type="match status" value="1"/>
</dbReference>
<evidence type="ECO:0000256" key="3">
    <source>
        <dbReference type="ARBA" id="ARBA00022722"/>
    </source>
</evidence>
<evidence type="ECO:0000256" key="2">
    <source>
        <dbReference type="ARBA" id="ARBA00005244"/>
    </source>
</evidence>
<feature type="domain" description="HNH Cas9-type" evidence="14">
    <location>
        <begin position="773"/>
        <end position="931"/>
    </location>
</feature>
<keyword evidence="11" id="KW-0464">Manganese</keyword>
<feature type="active site" description="Proton acceptor for HNH nuclease domain" evidence="13">
    <location>
        <position position="850"/>
    </location>
</feature>
<comment type="similarity">
    <text evidence="2">Belongs to the CRISPR-associated protein Cas9 family. Subtype II-A subfamily.</text>
</comment>
<evidence type="ECO:0000256" key="5">
    <source>
        <dbReference type="ARBA" id="ARBA00022759"/>
    </source>
</evidence>